<sequence length="303" mass="35423">MVYNNQFEVPWNNFKLDSQVLGKGVHGVVYKGVKGEEIIAVKTVREKVSKDVLKALLDELKIMIYLGKHDYVVELKGACTQFLNEGRVYVLVEFCPLGSIESFLRNNSYNFSDDLYANDYVSGRCVRRRSVTAIQLNRKDLIHWSFQIVKGMQYLEDKKVIHGDLAARNILMKSLFHVKITDFGLSRQLLNTDSYVKKQQGLIPWRYMALEALRDFTFTSKSDVWSCGVTLWEIFTLGTTPYPEMKWKPEFLQLLENDLRLYKPKYATKAMYKILTDCWASEPQDRPTFQQLERKFSEHMEHL</sequence>
<evidence type="ECO:0000256" key="7">
    <source>
        <dbReference type="ARBA" id="ARBA00023136"/>
    </source>
</evidence>
<evidence type="ECO:0000256" key="3">
    <source>
        <dbReference type="ARBA" id="ARBA00022679"/>
    </source>
</evidence>
<dbReference type="PIRSF" id="PIRSF000615">
    <property type="entry name" value="TyrPK_CSF1-R"/>
    <property type="match status" value="1"/>
</dbReference>
<evidence type="ECO:0000256" key="10">
    <source>
        <dbReference type="PROSITE-ProRule" id="PRU10141"/>
    </source>
</evidence>
<dbReference type="GO" id="GO:0050793">
    <property type="term" value="P:regulation of developmental process"/>
    <property type="evidence" value="ECO:0007669"/>
    <property type="project" value="UniProtKB-ARBA"/>
</dbReference>
<dbReference type="GO" id="GO:0005524">
    <property type="term" value="F:ATP binding"/>
    <property type="evidence" value="ECO:0007669"/>
    <property type="project" value="UniProtKB-UniRule"/>
</dbReference>
<feature type="domain" description="Protein kinase" evidence="11">
    <location>
        <begin position="15"/>
        <end position="303"/>
    </location>
</feature>
<keyword evidence="13" id="KW-1185">Reference proteome</keyword>
<evidence type="ECO:0000256" key="2">
    <source>
        <dbReference type="ARBA" id="ARBA00004308"/>
    </source>
</evidence>
<dbReference type="GO" id="GO:0030182">
    <property type="term" value="P:neuron differentiation"/>
    <property type="evidence" value="ECO:0007669"/>
    <property type="project" value="UniProtKB-ARBA"/>
</dbReference>
<dbReference type="GO" id="GO:0048468">
    <property type="term" value="P:cell development"/>
    <property type="evidence" value="ECO:0007669"/>
    <property type="project" value="UniProtKB-ARBA"/>
</dbReference>
<dbReference type="PANTHER" id="PTHR24416:SF600">
    <property type="entry name" value="PDGF- AND VEGF-RECEPTOR RELATED, ISOFORM J"/>
    <property type="match status" value="1"/>
</dbReference>
<evidence type="ECO:0000256" key="8">
    <source>
        <dbReference type="ARBA" id="ARBA00023137"/>
    </source>
</evidence>
<keyword evidence="8" id="KW-0829">Tyrosine-protein kinase</keyword>
<dbReference type="GO" id="GO:0007169">
    <property type="term" value="P:cell surface receptor protein tyrosine kinase signaling pathway"/>
    <property type="evidence" value="ECO:0007669"/>
    <property type="project" value="TreeGrafter"/>
</dbReference>
<name>A0A8J2LVX3_9HEXA</name>
<proteinExistence type="predicted"/>
<dbReference type="FunFam" id="1.10.510.10:FF:001512">
    <property type="entry name" value="Receptor tyrosine-protein kinase erbB-2"/>
    <property type="match status" value="1"/>
</dbReference>
<dbReference type="GO" id="GO:0004714">
    <property type="term" value="F:transmembrane receptor protein tyrosine kinase activity"/>
    <property type="evidence" value="ECO:0007669"/>
    <property type="project" value="UniProtKB-EC"/>
</dbReference>
<dbReference type="InterPro" id="IPR001245">
    <property type="entry name" value="Ser-Thr/Tyr_kinase_cat_dom"/>
</dbReference>
<dbReference type="PROSITE" id="PS00107">
    <property type="entry name" value="PROTEIN_KINASE_ATP"/>
    <property type="match status" value="1"/>
</dbReference>
<evidence type="ECO:0000259" key="11">
    <source>
        <dbReference type="PROSITE" id="PS50011"/>
    </source>
</evidence>
<evidence type="ECO:0000256" key="9">
    <source>
        <dbReference type="ARBA" id="ARBA00051243"/>
    </source>
</evidence>
<reference evidence="12" key="1">
    <citation type="submission" date="2021-06" db="EMBL/GenBank/DDBJ databases">
        <authorList>
            <person name="Hodson N. C."/>
            <person name="Mongue J. A."/>
            <person name="Jaron S. K."/>
        </authorList>
    </citation>
    <scope>NUCLEOTIDE SEQUENCE</scope>
</reference>
<keyword evidence="5" id="KW-0418">Kinase</keyword>
<dbReference type="Pfam" id="PF07714">
    <property type="entry name" value="PK_Tyr_Ser-Thr"/>
    <property type="match status" value="1"/>
</dbReference>
<dbReference type="InterPro" id="IPR017441">
    <property type="entry name" value="Protein_kinase_ATP_BS"/>
</dbReference>
<dbReference type="GO" id="GO:0043235">
    <property type="term" value="C:receptor complex"/>
    <property type="evidence" value="ECO:0007669"/>
    <property type="project" value="TreeGrafter"/>
</dbReference>
<dbReference type="PROSITE" id="PS00109">
    <property type="entry name" value="PROTEIN_KINASE_TYR"/>
    <property type="match status" value="1"/>
</dbReference>
<comment type="subcellular location">
    <subcellularLocation>
        <location evidence="2">Endomembrane system</location>
    </subcellularLocation>
    <subcellularLocation>
        <location evidence="1">Membrane</location>
        <topology evidence="1">Single-pass membrane protein</topology>
    </subcellularLocation>
</comment>
<evidence type="ECO:0000256" key="4">
    <source>
        <dbReference type="ARBA" id="ARBA00022741"/>
    </source>
</evidence>
<dbReference type="GO" id="GO:0005886">
    <property type="term" value="C:plasma membrane"/>
    <property type="evidence" value="ECO:0007669"/>
    <property type="project" value="TreeGrafter"/>
</dbReference>
<dbReference type="PROSITE" id="PS50011">
    <property type="entry name" value="PROTEIN_KINASE_DOM"/>
    <property type="match status" value="1"/>
</dbReference>
<accession>A0A8J2LVX3</accession>
<keyword evidence="7" id="KW-0472">Membrane</keyword>
<dbReference type="PANTHER" id="PTHR24416">
    <property type="entry name" value="TYROSINE-PROTEIN KINASE RECEPTOR"/>
    <property type="match status" value="1"/>
</dbReference>
<dbReference type="GO" id="GO:0012505">
    <property type="term" value="C:endomembrane system"/>
    <property type="evidence" value="ECO:0007669"/>
    <property type="project" value="UniProtKB-SubCell"/>
</dbReference>
<dbReference type="AlphaFoldDB" id="A0A8J2LVX3"/>
<dbReference type="EMBL" id="CAJVCH010550233">
    <property type="protein sequence ID" value="CAG7829131.1"/>
    <property type="molecule type" value="Genomic_DNA"/>
</dbReference>
<comment type="caution">
    <text evidence="12">The sequence shown here is derived from an EMBL/GenBank/DDBJ whole genome shotgun (WGS) entry which is preliminary data.</text>
</comment>
<dbReference type="InterPro" id="IPR000719">
    <property type="entry name" value="Prot_kinase_dom"/>
</dbReference>
<feature type="binding site" evidence="10">
    <location>
        <position position="42"/>
    </location>
    <ligand>
        <name>ATP</name>
        <dbReference type="ChEBI" id="CHEBI:30616"/>
    </ligand>
</feature>
<dbReference type="CDD" id="cd00192">
    <property type="entry name" value="PTKc"/>
    <property type="match status" value="1"/>
</dbReference>
<dbReference type="OrthoDB" id="5984265at2759"/>
<keyword evidence="6 10" id="KW-0067">ATP-binding</keyword>
<evidence type="ECO:0000313" key="13">
    <source>
        <dbReference type="Proteomes" id="UP000708208"/>
    </source>
</evidence>
<evidence type="ECO:0000313" key="12">
    <source>
        <dbReference type="EMBL" id="CAG7829131.1"/>
    </source>
</evidence>
<keyword evidence="4 10" id="KW-0547">Nucleotide-binding</keyword>
<dbReference type="Proteomes" id="UP000708208">
    <property type="component" value="Unassembled WGS sequence"/>
</dbReference>
<keyword evidence="3" id="KW-0808">Transferase</keyword>
<organism evidence="12 13">
    <name type="scientific">Allacma fusca</name>
    <dbReference type="NCBI Taxonomy" id="39272"/>
    <lineage>
        <taxon>Eukaryota</taxon>
        <taxon>Metazoa</taxon>
        <taxon>Ecdysozoa</taxon>
        <taxon>Arthropoda</taxon>
        <taxon>Hexapoda</taxon>
        <taxon>Collembola</taxon>
        <taxon>Symphypleona</taxon>
        <taxon>Sminthuridae</taxon>
        <taxon>Allacma</taxon>
    </lineage>
</organism>
<evidence type="ECO:0000256" key="1">
    <source>
        <dbReference type="ARBA" id="ARBA00004167"/>
    </source>
</evidence>
<dbReference type="GO" id="GO:0051130">
    <property type="term" value="P:positive regulation of cellular component organization"/>
    <property type="evidence" value="ECO:0007669"/>
    <property type="project" value="UniProtKB-ARBA"/>
</dbReference>
<dbReference type="InterPro" id="IPR050122">
    <property type="entry name" value="RTK"/>
</dbReference>
<evidence type="ECO:0000256" key="5">
    <source>
        <dbReference type="ARBA" id="ARBA00022777"/>
    </source>
</evidence>
<evidence type="ECO:0000256" key="6">
    <source>
        <dbReference type="ARBA" id="ARBA00022840"/>
    </source>
</evidence>
<comment type="catalytic activity">
    <reaction evidence="9">
        <text>L-tyrosyl-[protein] + ATP = O-phospho-L-tyrosyl-[protein] + ADP + H(+)</text>
        <dbReference type="Rhea" id="RHEA:10596"/>
        <dbReference type="Rhea" id="RHEA-COMP:10136"/>
        <dbReference type="Rhea" id="RHEA-COMP:20101"/>
        <dbReference type="ChEBI" id="CHEBI:15378"/>
        <dbReference type="ChEBI" id="CHEBI:30616"/>
        <dbReference type="ChEBI" id="CHEBI:46858"/>
        <dbReference type="ChEBI" id="CHEBI:61978"/>
        <dbReference type="ChEBI" id="CHEBI:456216"/>
        <dbReference type="EC" id="2.7.10.1"/>
    </reaction>
</comment>
<protein>
    <recommendedName>
        <fullName evidence="11">Protein kinase domain-containing protein</fullName>
    </recommendedName>
</protein>
<gene>
    <name evidence="12" type="ORF">AFUS01_LOCUS39008</name>
</gene>
<dbReference type="InterPro" id="IPR008266">
    <property type="entry name" value="Tyr_kinase_AS"/>
</dbReference>